<feature type="non-terminal residue" evidence="4">
    <location>
        <position position="1"/>
    </location>
</feature>
<gene>
    <name evidence="4" type="ORF">RFI_31344</name>
</gene>
<dbReference type="CDD" id="cd00200">
    <property type="entry name" value="WD40"/>
    <property type="match status" value="1"/>
</dbReference>
<keyword evidence="5" id="KW-1185">Reference proteome</keyword>
<feature type="repeat" description="WD" evidence="3">
    <location>
        <begin position="249"/>
        <end position="297"/>
    </location>
</feature>
<feature type="repeat" description="WD" evidence="3">
    <location>
        <begin position="222"/>
        <end position="248"/>
    </location>
</feature>
<sequence>SEEEIKVIIWHWVRISNIKLGWIHDFVKLVINYVAPFFMLDTFRYSSKLLKTFCGHTSYVCSIDCSTFGADQFICSGSADKTVRVWDVETNQQIRSFNGHSNTVYCVKFSPYHNNNNNNRHVICSSSVDNTIRFWDIKDDIQLQLLNGHKGWIGGIEFSSFNGGRYLCCGSYDATIRLWDVEAYKSLHVFNGHENCVICVDFSPLQNNNKNESNGIGVIGGNGYTICSGSFDNTIRIWDIETTKQLNVFKGHEKWIMSVKYGSNESQISGSSNTILSGSHDQSVRLWDIRSGQQIQVFNGILNELYVIKGDNKEDSGILCFKFLQLKQNRKGNRPYSYLGIVFFPITKKLINQYPTKKKLGNN</sequence>
<dbReference type="PANTHER" id="PTHR19879:SF9">
    <property type="entry name" value="TRANSCRIPTION INITIATION FACTOR TFIID SUBUNIT 5"/>
    <property type="match status" value="1"/>
</dbReference>
<proteinExistence type="predicted"/>
<dbReference type="AlphaFoldDB" id="X6LWR0"/>
<evidence type="ECO:0000256" key="1">
    <source>
        <dbReference type="ARBA" id="ARBA00022574"/>
    </source>
</evidence>
<feature type="repeat" description="WD" evidence="3">
    <location>
        <begin position="97"/>
        <end position="145"/>
    </location>
</feature>
<keyword evidence="1 3" id="KW-0853">WD repeat</keyword>
<feature type="repeat" description="WD" evidence="3">
    <location>
        <begin position="53"/>
        <end position="96"/>
    </location>
</feature>
<evidence type="ECO:0000256" key="2">
    <source>
        <dbReference type="ARBA" id="ARBA00022737"/>
    </source>
</evidence>
<dbReference type="InterPro" id="IPR036322">
    <property type="entry name" value="WD40_repeat_dom_sf"/>
</dbReference>
<dbReference type="PROSITE" id="PS50231">
    <property type="entry name" value="RICIN_B_LECTIN"/>
    <property type="match status" value="1"/>
</dbReference>
<protein>
    <submittedName>
        <fullName evidence="4">WD-40 repeat protein</fullName>
    </submittedName>
</protein>
<dbReference type="PROSITE" id="PS50294">
    <property type="entry name" value="WD_REPEATS_REGION"/>
    <property type="match status" value="4"/>
</dbReference>
<evidence type="ECO:0000256" key="3">
    <source>
        <dbReference type="PROSITE-ProRule" id="PRU00221"/>
    </source>
</evidence>
<dbReference type="InterPro" id="IPR020472">
    <property type="entry name" value="WD40_PAC1"/>
</dbReference>
<dbReference type="EMBL" id="ASPP01027546">
    <property type="protein sequence ID" value="ETO06054.1"/>
    <property type="molecule type" value="Genomic_DNA"/>
</dbReference>
<feature type="repeat" description="WD" evidence="3">
    <location>
        <begin position="146"/>
        <end position="189"/>
    </location>
</feature>
<name>X6LWR0_RETFI</name>
<dbReference type="InterPro" id="IPR001680">
    <property type="entry name" value="WD40_rpt"/>
</dbReference>
<dbReference type="PRINTS" id="PR00320">
    <property type="entry name" value="GPROTEINBRPT"/>
</dbReference>
<dbReference type="PROSITE" id="PS00678">
    <property type="entry name" value="WD_REPEATS_1"/>
    <property type="match status" value="4"/>
</dbReference>
<dbReference type="Proteomes" id="UP000023152">
    <property type="component" value="Unassembled WGS sequence"/>
</dbReference>
<dbReference type="PANTHER" id="PTHR19879">
    <property type="entry name" value="TRANSCRIPTION INITIATION FACTOR TFIID"/>
    <property type="match status" value="1"/>
</dbReference>
<dbReference type="SUPFAM" id="SSF50978">
    <property type="entry name" value="WD40 repeat-like"/>
    <property type="match status" value="1"/>
</dbReference>
<keyword evidence="2" id="KW-0677">Repeat</keyword>
<dbReference type="SMART" id="SM00320">
    <property type="entry name" value="WD40"/>
    <property type="match status" value="5"/>
</dbReference>
<evidence type="ECO:0000313" key="5">
    <source>
        <dbReference type="Proteomes" id="UP000023152"/>
    </source>
</evidence>
<comment type="caution">
    <text evidence="4">The sequence shown here is derived from an EMBL/GenBank/DDBJ whole genome shotgun (WGS) entry which is preliminary data.</text>
</comment>
<dbReference type="PROSITE" id="PS50082">
    <property type="entry name" value="WD_REPEATS_2"/>
    <property type="match status" value="5"/>
</dbReference>
<reference evidence="4 5" key="1">
    <citation type="journal article" date="2013" name="Curr. Biol.">
        <title>The Genome of the Foraminiferan Reticulomyxa filosa.</title>
        <authorList>
            <person name="Glockner G."/>
            <person name="Hulsmann N."/>
            <person name="Schleicher M."/>
            <person name="Noegel A.A."/>
            <person name="Eichinger L."/>
            <person name="Gallinger C."/>
            <person name="Pawlowski J."/>
            <person name="Sierra R."/>
            <person name="Euteneuer U."/>
            <person name="Pillet L."/>
            <person name="Moustafa A."/>
            <person name="Platzer M."/>
            <person name="Groth M."/>
            <person name="Szafranski K."/>
            <person name="Schliwa M."/>
        </authorList>
    </citation>
    <scope>NUCLEOTIDE SEQUENCE [LARGE SCALE GENOMIC DNA]</scope>
</reference>
<dbReference type="InterPro" id="IPR015943">
    <property type="entry name" value="WD40/YVTN_repeat-like_dom_sf"/>
</dbReference>
<evidence type="ECO:0000313" key="4">
    <source>
        <dbReference type="EMBL" id="ETO06054.1"/>
    </source>
</evidence>
<dbReference type="Pfam" id="PF00400">
    <property type="entry name" value="WD40"/>
    <property type="match status" value="5"/>
</dbReference>
<accession>X6LWR0</accession>
<dbReference type="InterPro" id="IPR019775">
    <property type="entry name" value="WD40_repeat_CS"/>
</dbReference>
<dbReference type="Gene3D" id="2.130.10.10">
    <property type="entry name" value="YVTN repeat-like/Quinoprotein amine dehydrogenase"/>
    <property type="match status" value="2"/>
</dbReference>
<organism evidence="4 5">
    <name type="scientific">Reticulomyxa filosa</name>
    <dbReference type="NCBI Taxonomy" id="46433"/>
    <lineage>
        <taxon>Eukaryota</taxon>
        <taxon>Sar</taxon>
        <taxon>Rhizaria</taxon>
        <taxon>Retaria</taxon>
        <taxon>Foraminifera</taxon>
        <taxon>Monothalamids</taxon>
        <taxon>Reticulomyxidae</taxon>
        <taxon>Reticulomyxa</taxon>
    </lineage>
</organism>